<dbReference type="EMBL" id="CP073754">
    <property type="protein sequence ID" value="QWF69501.1"/>
    <property type="molecule type" value="Genomic_DNA"/>
</dbReference>
<gene>
    <name evidence="1" type="ORF">KEF85_08905</name>
</gene>
<keyword evidence="2" id="KW-1185">Reference proteome</keyword>
<organism evidence="1 2">
    <name type="scientific">Methylomonas paludis</name>
    <dbReference type="NCBI Taxonomy" id="1173101"/>
    <lineage>
        <taxon>Bacteria</taxon>
        <taxon>Pseudomonadati</taxon>
        <taxon>Pseudomonadota</taxon>
        <taxon>Gammaproteobacteria</taxon>
        <taxon>Methylococcales</taxon>
        <taxon>Methylococcaceae</taxon>
        <taxon>Methylomonas</taxon>
    </lineage>
</organism>
<protein>
    <submittedName>
        <fullName evidence="1">Uncharacterized protein</fullName>
    </submittedName>
</protein>
<accession>A0A975R8U6</accession>
<dbReference type="KEGG" id="mpad:KEF85_08905"/>
<sequence>MKLSLCAISCRVFSLHAQAGRDGKTPNTLKSFGGLPSGEATLADTNGKSSLNEDQASNRQMHCSLVLQKLYLRYIVDAIFCLKNILNLSQSTSSPL</sequence>
<dbReference type="RefSeq" id="WP_215579583.1">
    <property type="nucleotide sequence ID" value="NZ_CP073754.1"/>
</dbReference>
<dbReference type="AlphaFoldDB" id="A0A975R8U6"/>
<evidence type="ECO:0000313" key="2">
    <source>
        <dbReference type="Proteomes" id="UP000676649"/>
    </source>
</evidence>
<evidence type="ECO:0000313" key="1">
    <source>
        <dbReference type="EMBL" id="QWF69501.1"/>
    </source>
</evidence>
<reference evidence="1" key="1">
    <citation type="submission" date="2021-04" db="EMBL/GenBank/DDBJ databases">
        <title>Draft genome sequence data of methanotrophic Methylovulum sp. strain S1L and Methylomonas sp. strain S2AM isolated from boreal lake water columns.</title>
        <authorList>
            <person name="Rissanen A.J."/>
            <person name="Mangayil R."/>
            <person name="Svenning M.M."/>
            <person name="Khanongnuch R."/>
        </authorList>
    </citation>
    <scope>NUCLEOTIDE SEQUENCE</scope>
    <source>
        <strain evidence="1">S2AM</strain>
    </source>
</reference>
<name>A0A975R8U6_9GAMM</name>
<proteinExistence type="predicted"/>
<dbReference type="Proteomes" id="UP000676649">
    <property type="component" value="Chromosome"/>
</dbReference>